<accession>A0A168PRJ4</accession>
<protein>
    <recommendedName>
        <fullName evidence="5">D-arabinitol 2-dehydrogenase [ribulose-forming]</fullName>
        <ecNumber evidence="4">1.1.1.250</ecNumber>
    </recommendedName>
</protein>
<reference evidence="6" key="1">
    <citation type="submission" date="2016-04" db="EMBL/GenBank/DDBJ databases">
        <authorList>
            <person name="Evans L.H."/>
            <person name="Alamgir A."/>
            <person name="Owens N."/>
            <person name="Weber N.D."/>
            <person name="Virtaneva K."/>
            <person name="Barbian K."/>
            <person name="Babar A."/>
            <person name="Rosenke K."/>
        </authorList>
    </citation>
    <scope>NUCLEOTIDE SEQUENCE [LARGE SCALE GENOMIC DNA]</scope>
    <source>
        <strain evidence="6">CBS 101.48</strain>
    </source>
</reference>
<dbReference type="AlphaFoldDB" id="A0A168PRJ4"/>
<keyword evidence="7" id="KW-1185">Reference proteome</keyword>
<name>A0A168PRJ4_ABSGL</name>
<dbReference type="GO" id="GO:0047038">
    <property type="term" value="F:D-arabinitol 2-dehydrogenase activity"/>
    <property type="evidence" value="ECO:0007669"/>
    <property type="project" value="UniProtKB-EC"/>
</dbReference>
<dbReference type="OMA" id="CHMTAPF"/>
<dbReference type="InterPro" id="IPR002347">
    <property type="entry name" value="SDR_fam"/>
</dbReference>
<dbReference type="PANTHER" id="PTHR43008">
    <property type="entry name" value="BENZIL REDUCTASE"/>
    <property type="match status" value="1"/>
</dbReference>
<dbReference type="InParanoid" id="A0A168PRJ4"/>
<sequence>MTVSNMFSLAGKKAVVTGGSRGLGLEMAKALAEAGADVAIMYVTSDKTHDTAAQVAKEFGVVCKAYKADMCDSEQVTAALEQIFQDFGQVDVFVANAGILLGGDSETFDMNDWKRVFDVNVHGVFTCVQFAGARMLKQGKGSIILLSSICGMIAPRPQNHCVYNTSKGALNMMTKCLAQEWATRGVRVNSINPGYMVTDMLEDITKDASIKAKWEEYTPMGRLGRVDELNGTVVYLASDASSYVTGAQIYVDGGYTSV</sequence>
<dbReference type="PANTHER" id="PTHR43008:SF4">
    <property type="entry name" value="CHAIN DEHYDROGENASE, PUTATIVE (AFU_ORTHOLOGUE AFUA_4G08710)-RELATED"/>
    <property type="match status" value="1"/>
</dbReference>
<dbReference type="GO" id="GO:0050664">
    <property type="term" value="F:oxidoreductase activity, acting on NAD(P)H, oxygen as acceptor"/>
    <property type="evidence" value="ECO:0007669"/>
    <property type="project" value="TreeGrafter"/>
</dbReference>
<dbReference type="Gene3D" id="3.40.50.720">
    <property type="entry name" value="NAD(P)-binding Rossmann-like Domain"/>
    <property type="match status" value="1"/>
</dbReference>
<evidence type="ECO:0000256" key="5">
    <source>
        <dbReference type="ARBA" id="ARBA00070881"/>
    </source>
</evidence>
<evidence type="ECO:0000313" key="7">
    <source>
        <dbReference type="Proteomes" id="UP000078561"/>
    </source>
</evidence>
<gene>
    <name evidence="6" type="primary">ABSGL_08668.1 scaffold 10421</name>
</gene>
<dbReference type="STRING" id="4829.A0A168PRJ4"/>
<dbReference type="PRINTS" id="PR00081">
    <property type="entry name" value="GDHRDH"/>
</dbReference>
<comment type="pathway">
    <text evidence="3">Carbohydrate metabolism; D-arabinitol metabolism.</text>
</comment>
<comment type="similarity">
    <text evidence="1">Belongs to the short-chain dehydrogenases/reductases (SDR) family.</text>
</comment>
<dbReference type="SUPFAM" id="SSF51735">
    <property type="entry name" value="NAD(P)-binding Rossmann-fold domains"/>
    <property type="match status" value="1"/>
</dbReference>
<evidence type="ECO:0000313" key="6">
    <source>
        <dbReference type="EMBL" id="SAM02852.1"/>
    </source>
</evidence>
<dbReference type="InterPro" id="IPR036291">
    <property type="entry name" value="NAD(P)-bd_dom_sf"/>
</dbReference>
<evidence type="ECO:0000256" key="2">
    <source>
        <dbReference type="ARBA" id="ARBA00023002"/>
    </source>
</evidence>
<dbReference type="PRINTS" id="PR00080">
    <property type="entry name" value="SDRFAMILY"/>
</dbReference>
<evidence type="ECO:0000256" key="1">
    <source>
        <dbReference type="ARBA" id="ARBA00006484"/>
    </source>
</evidence>
<evidence type="ECO:0000256" key="3">
    <source>
        <dbReference type="ARBA" id="ARBA00060719"/>
    </source>
</evidence>
<dbReference type="Proteomes" id="UP000078561">
    <property type="component" value="Unassembled WGS sequence"/>
</dbReference>
<dbReference type="EMBL" id="LT554016">
    <property type="protein sequence ID" value="SAM02852.1"/>
    <property type="molecule type" value="Genomic_DNA"/>
</dbReference>
<dbReference type="Pfam" id="PF13561">
    <property type="entry name" value="adh_short_C2"/>
    <property type="match status" value="1"/>
</dbReference>
<organism evidence="6">
    <name type="scientific">Absidia glauca</name>
    <name type="common">Pin mould</name>
    <dbReference type="NCBI Taxonomy" id="4829"/>
    <lineage>
        <taxon>Eukaryota</taxon>
        <taxon>Fungi</taxon>
        <taxon>Fungi incertae sedis</taxon>
        <taxon>Mucoromycota</taxon>
        <taxon>Mucoromycotina</taxon>
        <taxon>Mucoromycetes</taxon>
        <taxon>Mucorales</taxon>
        <taxon>Cunninghamellaceae</taxon>
        <taxon>Absidia</taxon>
    </lineage>
</organism>
<dbReference type="FunCoup" id="A0A168PRJ4">
    <property type="interactions" value="62"/>
</dbReference>
<dbReference type="FunFam" id="3.40.50.720:FF:000240">
    <property type="entry name" value="SDR family oxidoreductase"/>
    <property type="match status" value="1"/>
</dbReference>
<dbReference type="EC" id="1.1.1.250" evidence="4"/>
<evidence type="ECO:0000256" key="4">
    <source>
        <dbReference type="ARBA" id="ARBA00066831"/>
    </source>
</evidence>
<keyword evidence="2" id="KW-0560">Oxidoreductase</keyword>
<proteinExistence type="inferred from homology"/>
<dbReference type="NCBIfam" id="NF005559">
    <property type="entry name" value="PRK07231.1"/>
    <property type="match status" value="1"/>
</dbReference>
<dbReference type="OrthoDB" id="1669814at2759"/>
<dbReference type="GO" id="GO:0005975">
    <property type="term" value="P:carbohydrate metabolic process"/>
    <property type="evidence" value="ECO:0007669"/>
    <property type="project" value="UniProtKB-ARBA"/>
</dbReference>